<dbReference type="Gene3D" id="3.30.160.160">
    <property type="entry name" value="YegP-like"/>
    <property type="match status" value="1"/>
</dbReference>
<accession>A0A250DLE8</accession>
<evidence type="ECO:0000313" key="2">
    <source>
        <dbReference type="EMBL" id="ATA55195.1"/>
    </source>
</evidence>
<dbReference type="InterPro" id="IPR010879">
    <property type="entry name" value="DUF1508"/>
</dbReference>
<feature type="domain" description="DUF1508" evidence="1">
    <location>
        <begin position="10"/>
        <end position="54"/>
    </location>
</feature>
<protein>
    <submittedName>
        <fullName evidence="2">DUF1508 domain-containing protein</fullName>
    </submittedName>
</protein>
<proteinExistence type="predicted"/>
<dbReference type="KEGG" id="vbo:CKY39_19735"/>
<dbReference type="Pfam" id="PF07411">
    <property type="entry name" value="DUF1508"/>
    <property type="match status" value="1"/>
</dbReference>
<sequence length="68" mass="7641">MKFELFKSAQNSQWYWRMIADNGRTIAIGGEGYQNRNDAVGGLQLVRANAAGAICYEQRPDGTWFISP</sequence>
<organism evidence="2 3">
    <name type="scientific">Variovorax boronicumulans</name>
    <dbReference type="NCBI Taxonomy" id="436515"/>
    <lineage>
        <taxon>Bacteria</taxon>
        <taxon>Pseudomonadati</taxon>
        <taxon>Pseudomonadota</taxon>
        <taxon>Betaproteobacteria</taxon>
        <taxon>Burkholderiales</taxon>
        <taxon>Comamonadaceae</taxon>
        <taxon>Variovorax</taxon>
    </lineage>
</organism>
<dbReference type="RefSeq" id="WP_095745606.1">
    <property type="nucleotide sequence ID" value="NZ_CP023284.1"/>
</dbReference>
<evidence type="ECO:0000259" key="1">
    <source>
        <dbReference type="Pfam" id="PF07411"/>
    </source>
</evidence>
<dbReference type="SUPFAM" id="SSF160113">
    <property type="entry name" value="YegP-like"/>
    <property type="match status" value="1"/>
</dbReference>
<dbReference type="AlphaFoldDB" id="A0A250DLE8"/>
<dbReference type="EMBL" id="CP023284">
    <property type="protein sequence ID" value="ATA55195.1"/>
    <property type="molecule type" value="Genomic_DNA"/>
</dbReference>
<evidence type="ECO:0000313" key="3">
    <source>
        <dbReference type="Proteomes" id="UP000217154"/>
    </source>
</evidence>
<name>A0A250DLE8_9BURK</name>
<dbReference type="InterPro" id="IPR036913">
    <property type="entry name" value="YegP-like_sf"/>
</dbReference>
<reference evidence="2 3" key="1">
    <citation type="submission" date="2017-09" db="EMBL/GenBank/DDBJ databases">
        <title>The diverse metabolic capabilities of V. boronicumulans make it an excellent choice for continued studies on novel biodegradation.</title>
        <authorList>
            <person name="Sun S."/>
        </authorList>
    </citation>
    <scope>NUCLEOTIDE SEQUENCE [LARGE SCALE GENOMIC DNA]</scope>
    <source>
        <strain evidence="2 3">J1</strain>
    </source>
</reference>
<dbReference type="Proteomes" id="UP000217154">
    <property type="component" value="Chromosome"/>
</dbReference>
<gene>
    <name evidence="2" type="ORF">CKY39_19735</name>
</gene>